<keyword evidence="6" id="KW-1185">Reference proteome</keyword>
<keyword evidence="2" id="KW-0238">DNA-binding</keyword>
<dbReference type="OrthoDB" id="9800350at2"/>
<dbReference type="Proteomes" id="UP000094969">
    <property type="component" value="Chromosome"/>
</dbReference>
<dbReference type="GO" id="GO:0003677">
    <property type="term" value="F:DNA binding"/>
    <property type="evidence" value="ECO:0007669"/>
    <property type="project" value="UniProtKB-KW"/>
</dbReference>
<keyword evidence="3" id="KW-0804">Transcription</keyword>
<dbReference type="EMBL" id="CP017147">
    <property type="protein sequence ID" value="AOO83324.1"/>
    <property type="molecule type" value="Genomic_DNA"/>
</dbReference>
<dbReference type="Gene3D" id="1.10.10.10">
    <property type="entry name" value="Winged helix-like DNA-binding domain superfamily/Winged helix DNA-binding domain"/>
    <property type="match status" value="1"/>
</dbReference>
<dbReference type="KEGG" id="bvv:BHK69_25330"/>
<sequence length="121" mass="12937">MALKIRRNRAPKPPQTCDIGTCMQILGGAWTPNVVWLLSGGPRRFGELRRDIPLISAKMLSARLRALEEKGVVARRVVPSSPPSVEYKLTALGEELMPAIQAIAGVGVKLKAQALAAAQAA</sequence>
<dbReference type="SUPFAM" id="SSF46785">
    <property type="entry name" value="Winged helix' DNA-binding domain"/>
    <property type="match status" value="1"/>
</dbReference>
<evidence type="ECO:0000313" key="6">
    <source>
        <dbReference type="Proteomes" id="UP000094969"/>
    </source>
</evidence>
<proteinExistence type="predicted"/>
<protein>
    <submittedName>
        <fullName evidence="5">HxlR family transcriptional regulator</fullName>
    </submittedName>
</protein>
<dbReference type="InterPro" id="IPR002577">
    <property type="entry name" value="HTH_HxlR"/>
</dbReference>
<dbReference type="InterPro" id="IPR036390">
    <property type="entry name" value="WH_DNA-bd_sf"/>
</dbReference>
<dbReference type="PROSITE" id="PS51118">
    <property type="entry name" value="HTH_HXLR"/>
    <property type="match status" value="1"/>
</dbReference>
<keyword evidence="1" id="KW-0805">Transcription regulation</keyword>
<reference evidence="5 6" key="1">
    <citation type="journal article" date="2015" name="Antonie Van Leeuwenhoek">
        <title>Bosea vaviloviae sp. nov., a new species of slow-growing rhizobia isolated from nodules of the relict species Vavilovia formosa (Stev.) Fed.</title>
        <authorList>
            <person name="Safronova V.I."/>
            <person name="Kuznetsova I.G."/>
            <person name="Sazanova A.L."/>
            <person name="Kimeklis A.K."/>
            <person name="Belimov A.A."/>
            <person name="Andronov E.E."/>
            <person name="Pinaev A.G."/>
            <person name="Chizhevskaya E.P."/>
            <person name="Pukhaev A.R."/>
            <person name="Popov K.P."/>
            <person name="Willems A."/>
            <person name="Tikhonovich I.A."/>
        </authorList>
    </citation>
    <scope>NUCLEOTIDE SEQUENCE [LARGE SCALE GENOMIC DNA]</scope>
    <source>
        <strain evidence="5 6">Vaf18</strain>
    </source>
</reference>
<evidence type="ECO:0000259" key="4">
    <source>
        <dbReference type="PROSITE" id="PS51118"/>
    </source>
</evidence>
<dbReference type="STRING" id="1526658.BHK69_25330"/>
<evidence type="ECO:0000256" key="1">
    <source>
        <dbReference type="ARBA" id="ARBA00023015"/>
    </source>
</evidence>
<feature type="domain" description="HTH hxlR-type" evidence="4">
    <location>
        <begin position="17"/>
        <end position="115"/>
    </location>
</feature>
<dbReference type="AlphaFoldDB" id="A0A1D7U7I8"/>
<dbReference type="PANTHER" id="PTHR33204">
    <property type="entry name" value="TRANSCRIPTIONAL REGULATOR, MARR FAMILY"/>
    <property type="match status" value="1"/>
</dbReference>
<organism evidence="5 6">
    <name type="scientific">Bosea vaviloviae</name>
    <dbReference type="NCBI Taxonomy" id="1526658"/>
    <lineage>
        <taxon>Bacteria</taxon>
        <taxon>Pseudomonadati</taxon>
        <taxon>Pseudomonadota</taxon>
        <taxon>Alphaproteobacteria</taxon>
        <taxon>Hyphomicrobiales</taxon>
        <taxon>Boseaceae</taxon>
        <taxon>Bosea</taxon>
    </lineage>
</organism>
<name>A0A1D7U7I8_9HYPH</name>
<gene>
    <name evidence="5" type="ORF">BHK69_25330</name>
</gene>
<evidence type="ECO:0000313" key="5">
    <source>
        <dbReference type="EMBL" id="AOO83324.1"/>
    </source>
</evidence>
<dbReference type="InterPro" id="IPR036388">
    <property type="entry name" value="WH-like_DNA-bd_sf"/>
</dbReference>
<evidence type="ECO:0000256" key="2">
    <source>
        <dbReference type="ARBA" id="ARBA00023125"/>
    </source>
</evidence>
<evidence type="ECO:0000256" key="3">
    <source>
        <dbReference type="ARBA" id="ARBA00023163"/>
    </source>
</evidence>
<dbReference type="Pfam" id="PF01638">
    <property type="entry name" value="HxlR"/>
    <property type="match status" value="1"/>
</dbReference>
<accession>A0A1D7U7I8</accession>